<gene>
    <name evidence="1" type="ORF">QFC19_005916</name>
</gene>
<protein>
    <submittedName>
        <fullName evidence="1">Uncharacterized protein</fullName>
    </submittedName>
</protein>
<reference evidence="1" key="1">
    <citation type="submission" date="2023-04" db="EMBL/GenBank/DDBJ databases">
        <title>Draft Genome sequencing of Naganishia species isolated from polar environments using Oxford Nanopore Technology.</title>
        <authorList>
            <person name="Leo P."/>
            <person name="Venkateswaran K."/>
        </authorList>
    </citation>
    <scope>NUCLEOTIDE SEQUENCE</scope>
    <source>
        <strain evidence="1">MNA-CCFEE 5261</strain>
    </source>
</reference>
<evidence type="ECO:0000313" key="2">
    <source>
        <dbReference type="Proteomes" id="UP001241377"/>
    </source>
</evidence>
<evidence type="ECO:0000313" key="1">
    <source>
        <dbReference type="EMBL" id="KAJ9099677.1"/>
    </source>
</evidence>
<name>A0ACC2VMB1_9TREE</name>
<dbReference type="Proteomes" id="UP001241377">
    <property type="component" value="Unassembled WGS sequence"/>
</dbReference>
<keyword evidence="2" id="KW-1185">Reference proteome</keyword>
<dbReference type="EMBL" id="JASBWR010000068">
    <property type="protein sequence ID" value="KAJ9099677.1"/>
    <property type="molecule type" value="Genomic_DNA"/>
</dbReference>
<proteinExistence type="predicted"/>
<comment type="caution">
    <text evidence="1">The sequence shown here is derived from an EMBL/GenBank/DDBJ whole genome shotgun (WGS) entry which is preliminary data.</text>
</comment>
<organism evidence="1 2">
    <name type="scientific">Naganishia cerealis</name>
    <dbReference type="NCBI Taxonomy" id="610337"/>
    <lineage>
        <taxon>Eukaryota</taxon>
        <taxon>Fungi</taxon>
        <taxon>Dikarya</taxon>
        <taxon>Basidiomycota</taxon>
        <taxon>Agaricomycotina</taxon>
        <taxon>Tremellomycetes</taxon>
        <taxon>Filobasidiales</taxon>
        <taxon>Filobasidiaceae</taxon>
        <taxon>Naganishia</taxon>
    </lineage>
</organism>
<sequence>MATFFKELVFNATPTNGPWDKYNISPSKRTIFPTTVYSQEGVVLNSQNLVGDNEQVAYLKNAGAAITLDFGFNTCGLYAIEFGSVLNACKSVFLSFSESSLFIDKDNSDRSMDFFIDDKVIEVPVSEGKYVCPFAQQRGGFRYMTISTRSHGEVALKKVYTTMNNMPSLKENLRDYSGYFHSNDDLCNTIWYAGAYTIQLSIIPANSGRRNDIVMPSTGWSNDVRCGYGSEVLVDGAKRDRSVWSGDRSISQLSEFIAFNSECGKTGTDWILNHQLENGKFPYACDPIYIYGSDTYHIWTMVSIYNTFFLNNNSQEWLENAWEKYKKGISYIWPQVDHTGTLKIKQGLDWGRPPVEDHSMSANCILYRALVNGVELAELVHDTATSKLYSERATSLKKSINETLWDEEAGLFFDNEKSSVHPQDGNSLALVHDVAYEDRKNRISEGLTKNWNEYGAVAPESEGMISPFISSFELLAHTSTGNVDRSFELFRKMWGYMWNADYGVRSSLIEGYFKDGSCKYPFTFYDPAYISHCHPWATGPTIWLTFDVVGLKFTDHRHKLWTFSPKGVYAEGSLDFAMTGFRSHESGFISAGWKKVTEKILLMAIKVPEKTQGSIGVPIREGSEICKVEVDDEKISKDLDSTGSHLLIPRIGSGNHAVLVYYS</sequence>
<accession>A0ACC2VMB1</accession>